<dbReference type="EMBL" id="AFNM01000059">
    <property type="protein sequence ID" value="EGL84741.1"/>
    <property type="molecule type" value="Genomic_DNA"/>
</dbReference>
<protein>
    <submittedName>
        <fullName evidence="1">Uncharacterized protein</fullName>
    </submittedName>
</protein>
<dbReference type="PATRIC" id="fig|1005704.3.peg.1866"/>
<proteinExistence type="predicted"/>
<comment type="caution">
    <text evidence="1">The sequence shown here is derived from an EMBL/GenBank/DDBJ whole genome shotgun (WGS) entry which is preliminary data.</text>
</comment>
<dbReference type="Proteomes" id="UP000003695">
    <property type="component" value="Unassembled WGS sequence"/>
</dbReference>
<accession>F5VXC0</accession>
<evidence type="ECO:0000313" key="2">
    <source>
        <dbReference type="Proteomes" id="UP000003695"/>
    </source>
</evidence>
<evidence type="ECO:0000313" key="1">
    <source>
        <dbReference type="EMBL" id="EGL84741.1"/>
    </source>
</evidence>
<sequence length="52" mass="6341">MTIYTGRKFESLNMVNKMLSRTEEYFKSKVYKEYNINLEELEELKKDLIDTN</sequence>
<gene>
    <name evidence="1" type="ORF">HMPREF9968_1144</name>
</gene>
<name>F5VXC0_STROR</name>
<reference evidence="1 2" key="1">
    <citation type="submission" date="2011-04" db="EMBL/GenBank/DDBJ databases">
        <authorList>
            <person name="Durkin A.S."/>
            <person name="Radune D."/>
            <person name="Hostetler J."/>
            <person name="Torralba M."/>
            <person name="Gillis M."/>
            <person name="Methe B."/>
            <person name="Sutton G."/>
            <person name="Nelson K.E."/>
        </authorList>
    </citation>
    <scope>NUCLEOTIDE SEQUENCE [LARGE SCALE GENOMIC DNA]</scope>
    <source>
        <strain evidence="1 2">SK255</strain>
    </source>
</reference>
<dbReference type="AlphaFoldDB" id="F5VXC0"/>
<organism evidence="1 2">
    <name type="scientific">Streptococcus oralis SK255</name>
    <dbReference type="NCBI Taxonomy" id="1005704"/>
    <lineage>
        <taxon>Bacteria</taxon>
        <taxon>Bacillati</taxon>
        <taxon>Bacillota</taxon>
        <taxon>Bacilli</taxon>
        <taxon>Lactobacillales</taxon>
        <taxon>Streptococcaceae</taxon>
        <taxon>Streptococcus</taxon>
    </lineage>
</organism>